<evidence type="ECO:0000313" key="6">
    <source>
        <dbReference type="Proteomes" id="UP000310506"/>
    </source>
</evidence>
<dbReference type="InterPro" id="IPR011330">
    <property type="entry name" value="Glyco_hydro/deAcase_b/a-brl"/>
</dbReference>
<evidence type="ECO:0000256" key="3">
    <source>
        <dbReference type="SAM" id="Phobius"/>
    </source>
</evidence>
<dbReference type="OrthoDB" id="9812065at2"/>
<protein>
    <submittedName>
        <fullName evidence="5">Polysaccharide deacetylase family protein</fullName>
    </submittedName>
</protein>
<keyword evidence="1" id="KW-0479">Metal-binding</keyword>
<feature type="transmembrane region" description="Helical" evidence="3">
    <location>
        <begin position="21"/>
        <end position="47"/>
    </location>
</feature>
<accession>A0A4S3B1V2</accession>
<evidence type="ECO:0000259" key="4">
    <source>
        <dbReference type="PROSITE" id="PS51677"/>
    </source>
</evidence>
<dbReference type="GO" id="GO:0046872">
    <property type="term" value="F:metal ion binding"/>
    <property type="evidence" value="ECO:0007669"/>
    <property type="project" value="UniProtKB-KW"/>
</dbReference>
<keyword evidence="3" id="KW-0812">Transmembrane</keyword>
<proteinExistence type="predicted"/>
<dbReference type="Gene3D" id="3.20.20.370">
    <property type="entry name" value="Glycoside hydrolase/deacetylase"/>
    <property type="match status" value="1"/>
</dbReference>
<organism evidence="5 6">
    <name type="scientific">Vagococcus silagei</name>
    <dbReference type="NCBI Taxonomy" id="2508885"/>
    <lineage>
        <taxon>Bacteria</taxon>
        <taxon>Bacillati</taxon>
        <taxon>Bacillota</taxon>
        <taxon>Bacilli</taxon>
        <taxon>Lactobacillales</taxon>
        <taxon>Enterococcaceae</taxon>
        <taxon>Vagococcus</taxon>
    </lineage>
</organism>
<dbReference type="GO" id="GO:0016810">
    <property type="term" value="F:hydrolase activity, acting on carbon-nitrogen (but not peptide) bonds"/>
    <property type="evidence" value="ECO:0007669"/>
    <property type="project" value="InterPro"/>
</dbReference>
<dbReference type="PANTHER" id="PTHR10587">
    <property type="entry name" value="GLYCOSYL TRANSFERASE-RELATED"/>
    <property type="match status" value="1"/>
</dbReference>
<keyword evidence="3" id="KW-1133">Transmembrane helix</keyword>
<dbReference type="Pfam" id="PF01522">
    <property type="entry name" value="Polysacc_deac_1"/>
    <property type="match status" value="1"/>
</dbReference>
<feature type="domain" description="NodB homology" evidence="4">
    <location>
        <begin position="94"/>
        <end position="268"/>
    </location>
</feature>
<evidence type="ECO:0000256" key="1">
    <source>
        <dbReference type="ARBA" id="ARBA00022723"/>
    </source>
</evidence>
<name>A0A4S3B1V2_9ENTE</name>
<keyword evidence="3" id="KW-0472">Membrane</keyword>
<sequence>MIIIKEVYYLKDRRNQLKKEINLPFIISVIVLVTVLLTLSIILGHAITSKEQKREKLATEQKIKEHPLKKTQLVLDQANEHLKKAKVHDPKAKPRVALTFDDGPSPKTTPELLKILKEKKVNATFFVLGANFEKNPEIVKQAKKDGNEIGSHSFNHKNFVYLSTEQAVADHNRVNELFKSNLNMDIPIFRPPYGSTNKRILSTLKVPNIMWSVDSLDWKSKNSQMIQQTVKQNVKPGSIVLMHDIYPTTVASVGIVIDSLQESGYEIVTVSELLSYDGETALYFSQSDKQQPKS</sequence>
<dbReference type="GO" id="GO:0005975">
    <property type="term" value="P:carbohydrate metabolic process"/>
    <property type="evidence" value="ECO:0007669"/>
    <property type="project" value="InterPro"/>
</dbReference>
<reference evidence="5 6" key="1">
    <citation type="submission" date="2019-01" db="EMBL/GenBank/DDBJ databases">
        <title>Vagococcus silagei sp. nov. isolated from brewer's grain.</title>
        <authorList>
            <person name="Guu J.-R."/>
        </authorList>
    </citation>
    <scope>NUCLEOTIDE SEQUENCE [LARGE SCALE GENOMIC DNA]</scope>
    <source>
        <strain evidence="5 6">2B-2</strain>
    </source>
</reference>
<keyword evidence="2" id="KW-0378">Hydrolase</keyword>
<dbReference type="EMBL" id="SDGV01000017">
    <property type="protein sequence ID" value="THB61021.1"/>
    <property type="molecule type" value="Genomic_DNA"/>
</dbReference>
<dbReference type="InterPro" id="IPR050248">
    <property type="entry name" value="Polysacc_deacetylase_ArnD"/>
</dbReference>
<evidence type="ECO:0000256" key="2">
    <source>
        <dbReference type="ARBA" id="ARBA00022801"/>
    </source>
</evidence>
<dbReference type="PROSITE" id="PS51677">
    <property type="entry name" value="NODB"/>
    <property type="match status" value="1"/>
</dbReference>
<keyword evidence="6" id="KW-1185">Reference proteome</keyword>
<dbReference type="PANTHER" id="PTHR10587:SF133">
    <property type="entry name" value="CHITIN DEACETYLASE 1-RELATED"/>
    <property type="match status" value="1"/>
</dbReference>
<dbReference type="Proteomes" id="UP000310506">
    <property type="component" value="Unassembled WGS sequence"/>
</dbReference>
<dbReference type="InterPro" id="IPR002509">
    <property type="entry name" value="NODB_dom"/>
</dbReference>
<comment type="caution">
    <text evidence="5">The sequence shown here is derived from an EMBL/GenBank/DDBJ whole genome shotgun (WGS) entry which is preliminary data.</text>
</comment>
<evidence type="ECO:0000313" key="5">
    <source>
        <dbReference type="EMBL" id="THB61021.1"/>
    </source>
</evidence>
<dbReference type="GO" id="GO:0016020">
    <property type="term" value="C:membrane"/>
    <property type="evidence" value="ECO:0007669"/>
    <property type="project" value="TreeGrafter"/>
</dbReference>
<dbReference type="SUPFAM" id="SSF88713">
    <property type="entry name" value="Glycoside hydrolase/deacetylase"/>
    <property type="match status" value="1"/>
</dbReference>
<gene>
    <name evidence="5" type="ORF">ESZ54_08620</name>
</gene>
<dbReference type="AlphaFoldDB" id="A0A4S3B1V2"/>